<keyword evidence="7" id="KW-0479">Metal-binding</keyword>
<comment type="caution">
    <text evidence="15">The sequence shown here is derived from an EMBL/GenBank/DDBJ whole genome shotgun (WGS) entry which is preliminary data.</text>
</comment>
<evidence type="ECO:0000259" key="14">
    <source>
        <dbReference type="Pfam" id="PF02163"/>
    </source>
</evidence>
<dbReference type="Pfam" id="PF02163">
    <property type="entry name" value="Peptidase_M50"/>
    <property type="match status" value="1"/>
</dbReference>
<evidence type="ECO:0000256" key="13">
    <source>
        <dbReference type="SAM" id="Phobius"/>
    </source>
</evidence>
<keyword evidence="5 15" id="KW-0645">Protease</keyword>
<evidence type="ECO:0000256" key="10">
    <source>
        <dbReference type="ARBA" id="ARBA00022989"/>
    </source>
</evidence>
<keyword evidence="4" id="KW-1003">Cell membrane</keyword>
<comment type="cofactor">
    <cofactor evidence="1">
        <name>Zn(2+)</name>
        <dbReference type="ChEBI" id="CHEBI:29105"/>
    </cofactor>
</comment>
<feature type="transmembrane region" description="Helical" evidence="13">
    <location>
        <begin position="46"/>
        <end position="68"/>
    </location>
</feature>
<dbReference type="GO" id="GO:0005886">
    <property type="term" value="C:plasma membrane"/>
    <property type="evidence" value="ECO:0007669"/>
    <property type="project" value="UniProtKB-SubCell"/>
</dbReference>
<feature type="transmembrane region" description="Helical" evidence="13">
    <location>
        <begin position="174"/>
        <end position="201"/>
    </location>
</feature>
<evidence type="ECO:0000256" key="2">
    <source>
        <dbReference type="ARBA" id="ARBA00004651"/>
    </source>
</evidence>
<comment type="subcellular location">
    <subcellularLocation>
        <location evidence="2">Cell membrane</location>
        <topology evidence="2">Multi-pass membrane protein</topology>
    </subcellularLocation>
</comment>
<name>A0A6I1MQ22_9CLOT</name>
<evidence type="ECO:0000256" key="5">
    <source>
        <dbReference type="ARBA" id="ARBA00022670"/>
    </source>
</evidence>
<keyword evidence="6 13" id="KW-0812">Transmembrane</keyword>
<feature type="transmembrane region" description="Helical" evidence="13">
    <location>
        <begin position="6"/>
        <end position="25"/>
    </location>
</feature>
<accession>A0A6I1MQ22</accession>
<evidence type="ECO:0000256" key="11">
    <source>
        <dbReference type="ARBA" id="ARBA00023049"/>
    </source>
</evidence>
<feature type="transmembrane region" description="Helical" evidence="13">
    <location>
        <begin position="121"/>
        <end position="142"/>
    </location>
</feature>
<keyword evidence="9" id="KW-0862">Zinc</keyword>
<feature type="domain" description="Peptidase M50" evidence="14">
    <location>
        <begin position="101"/>
        <end position="184"/>
    </location>
</feature>
<evidence type="ECO:0000256" key="7">
    <source>
        <dbReference type="ARBA" id="ARBA00022723"/>
    </source>
</evidence>
<comment type="similarity">
    <text evidence="3">Belongs to the peptidase M50B family.</text>
</comment>
<dbReference type="EMBL" id="WHJC01000195">
    <property type="protein sequence ID" value="MPQ44332.1"/>
    <property type="molecule type" value="Genomic_DNA"/>
</dbReference>
<evidence type="ECO:0000256" key="4">
    <source>
        <dbReference type="ARBA" id="ARBA00022475"/>
    </source>
</evidence>
<evidence type="ECO:0000313" key="15">
    <source>
        <dbReference type="EMBL" id="MPQ44332.1"/>
    </source>
</evidence>
<evidence type="ECO:0000256" key="8">
    <source>
        <dbReference type="ARBA" id="ARBA00022801"/>
    </source>
</evidence>
<dbReference type="RefSeq" id="WP_152890710.1">
    <property type="nucleotide sequence ID" value="NZ_WHJC01000195.1"/>
</dbReference>
<dbReference type="GO" id="GO:0006508">
    <property type="term" value="P:proteolysis"/>
    <property type="evidence" value="ECO:0007669"/>
    <property type="project" value="UniProtKB-KW"/>
</dbReference>
<organism evidence="15 16">
    <name type="scientific">Clostridium tarantellae</name>
    <dbReference type="NCBI Taxonomy" id="39493"/>
    <lineage>
        <taxon>Bacteria</taxon>
        <taxon>Bacillati</taxon>
        <taxon>Bacillota</taxon>
        <taxon>Clostridia</taxon>
        <taxon>Eubacteriales</taxon>
        <taxon>Clostridiaceae</taxon>
        <taxon>Clostridium</taxon>
    </lineage>
</organism>
<sequence>MSINLLGMILSIPGILIAFSFREYSRAWMADKLGDKTPRFQGQLTLNPLAHINIVGLVLMLFTGFGWSKPVTINRYAFKNPKKDALKVNITAWISNIIVALIASIIYIILLKFIRINNNEFLFIILVIFRNIVVINVNLFVFNTLPLPGLDGFRILEDLSPKIFYKVASVMQEYYSLILVVIIMLGKPVLAIPSSAILNLISKIASLFI</sequence>
<dbReference type="InterPro" id="IPR052348">
    <property type="entry name" value="Metallopeptidase_M50B"/>
</dbReference>
<dbReference type="AlphaFoldDB" id="A0A6I1MQ22"/>
<dbReference type="OrthoDB" id="9800627at2"/>
<evidence type="ECO:0000256" key="12">
    <source>
        <dbReference type="ARBA" id="ARBA00023136"/>
    </source>
</evidence>
<dbReference type="InterPro" id="IPR008915">
    <property type="entry name" value="Peptidase_M50"/>
</dbReference>
<dbReference type="PANTHER" id="PTHR35864:SF1">
    <property type="entry name" value="ZINC METALLOPROTEASE YWHC-RELATED"/>
    <property type="match status" value="1"/>
</dbReference>
<protein>
    <submittedName>
        <fullName evidence="15">Site-2 protease family protein</fullName>
    </submittedName>
</protein>
<evidence type="ECO:0000256" key="6">
    <source>
        <dbReference type="ARBA" id="ARBA00022692"/>
    </source>
</evidence>
<evidence type="ECO:0000313" key="16">
    <source>
        <dbReference type="Proteomes" id="UP000430345"/>
    </source>
</evidence>
<keyword evidence="8" id="KW-0378">Hydrolase</keyword>
<gene>
    <name evidence="15" type="ORF">GBZ86_11235</name>
</gene>
<evidence type="ECO:0000256" key="9">
    <source>
        <dbReference type="ARBA" id="ARBA00022833"/>
    </source>
</evidence>
<proteinExistence type="inferred from homology"/>
<dbReference type="GO" id="GO:0008237">
    <property type="term" value="F:metallopeptidase activity"/>
    <property type="evidence" value="ECO:0007669"/>
    <property type="project" value="UniProtKB-KW"/>
</dbReference>
<dbReference type="CDD" id="cd06158">
    <property type="entry name" value="S2P-M50_like_1"/>
    <property type="match status" value="1"/>
</dbReference>
<keyword evidence="12 13" id="KW-0472">Membrane</keyword>
<dbReference type="GO" id="GO:0046872">
    <property type="term" value="F:metal ion binding"/>
    <property type="evidence" value="ECO:0007669"/>
    <property type="project" value="UniProtKB-KW"/>
</dbReference>
<evidence type="ECO:0000256" key="3">
    <source>
        <dbReference type="ARBA" id="ARBA00007931"/>
    </source>
</evidence>
<keyword evidence="16" id="KW-1185">Reference proteome</keyword>
<evidence type="ECO:0000256" key="1">
    <source>
        <dbReference type="ARBA" id="ARBA00001947"/>
    </source>
</evidence>
<dbReference type="InterPro" id="IPR044537">
    <property type="entry name" value="Rip2-like"/>
</dbReference>
<keyword evidence="11" id="KW-0482">Metalloprotease</keyword>
<dbReference type="Proteomes" id="UP000430345">
    <property type="component" value="Unassembled WGS sequence"/>
</dbReference>
<reference evidence="15 16" key="1">
    <citation type="submission" date="2019-10" db="EMBL/GenBank/DDBJ databases">
        <title>The Genome Sequence of Clostridium tarantellae Isolated from Fish Brain.</title>
        <authorList>
            <person name="Bano L."/>
            <person name="Kiel M."/>
            <person name="Sales G."/>
            <person name="Doxey A.C."/>
            <person name="Mansfield M.J."/>
            <person name="Schiavone M."/>
            <person name="Rossetto O."/>
            <person name="Pirazzini M."/>
            <person name="Dobrindt U."/>
            <person name="Montecucco C."/>
        </authorList>
    </citation>
    <scope>NUCLEOTIDE SEQUENCE [LARGE SCALE GENOMIC DNA]</scope>
    <source>
        <strain evidence="15 16">DSM 3997</strain>
    </source>
</reference>
<dbReference type="PANTHER" id="PTHR35864">
    <property type="entry name" value="ZINC METALLOPROTEASE MJ0611-RELATED"/>
    <property type="match status" value="1"/>
</dbReference>
<keyword evidence="10 13" id="KW-1133">Transmembrane helix</keyword>
<feature type="transmembrane region" description="Helical" evidence="13">
    <location>
        <begin position="88"/>
        <end position="109"/>
    </location>
</feature>